<dbReference type="EMBL" id="SJPJ01000001">
    <property type="protein sequence ID" value="TWT84483.1"/>
    <property type="molecule type" value="Genomic_DNA"/>
</dbReference>
<evidence type="ECO:0000313" key="3">
    <source>
        <dbReference type="EMBL" id="TWT84483.1"/>
    </source>
</evidence>
<dbReference type="Pfam" id="PF02517">
    <property type="entry name" value="Rce1-like"/>
    <property type="match status" value="1"/>
</dbReference>
<comment type="caution">
    <text evidence="3">The sequence shown here is derived from an EMBL/GenBank/DDBJ whole genome shotgun (WGS) entry which is preliminary data.</text>
</comment>
<dbReference type="InterPro" id="IPR003675">
    <property type="entry name" value="Rce1/LyrA-like_dom"/>
</dbReference>
<proteinExistence type="predicted"/>
<dbReference type="NCBIfam" id="TIGR03008">
    <property type="entry name" value="pepcterm_CAAX"/>
    <property type="match status" value="1"/>
</dbReference>
<feature type="transmembrane region" description="Helical" evidence="1">
    <location>
        <begin position="152"/>
        <end position="171"/>
    </location>
</feature>
<reference evidence="3 4" key="1">
    <citation type="submission" date="2019-02" db="EMBL/GenBank/DDBJ databases">
        <title>Deep-cultivation of Planctomycetes and their phenomic and genomic characterization uncovers novel biology.</title>
        <authorList>
            <person name="Wiegand S."/>
            <person name="Jogler M."/>
            <person name="Boedeker C."/>
            <person name="Pinto D."/>
            <person name="Vollmers J."/>
            <person name="Rivas-Marin E."/>
            <person name="Kohn T."/>
            <person name="Peeters S.H."/>
            <person name="Heuer A."/>
            <person name="Rast P."/>
            <person name="Oberbeckmann S."/>
            <person name="Bunk B."/>
            <person name="Jeske O."/>
            <person name="Meyerdierks A."/>
            <person name="Storesund J.E."/>
            <person name="Kallscheuer N."/>
            <person name="Luecker S."/>
            <person name="Lage O.M."/>
            <person name="Pohl T."/>
            <person name="Merkel B.J."/>
            <person name="Hornburger P."/>
            <person name="Mueller R.-W."/>
            <person name="Bruemmer F."/>
            <person name="Labrenz M."/>
            <person name="Spormann A.M."/>
            <person name="Op Den Camp H."/>
            <person name="Overmann J."/>
            <person name="Amann R."/>
            <person name="Jetten M.S.M."/>
            <person name="Mascher T."/>
            <person name="Medema M.H."/>
            <person name="Devos D.P."/>
            <person name="Kaster A.-K."/>
            <person name="Ovreas L."/>
            <person name="Rohde M."/>
            <person name="Galperin M.Y."/>
            <person name="Jogler C."/>
        </authorList>
    </citation>
    <scope>NUCLEOTIDE SEQUENCE [LARGE SCALE GENOMIC DNA]</scope>
    <source>
        <strain evidence="3 4">CA13</strain>
    </source>
</reference>
<dbReference type="AlphaFoldDB" id="A0A5C5ZD26"/>
<evidence type="ECO:0000256" key="1">
    <source>
        <dbReference type="SAM" id="Phobius"/>
    </source>
</evidence>
<keyword evidence="4" id="KW-1185">Reference proteome</keyword>
<dbReference type="InterPro" id="IPR014346">
    <property type="entry name" value="Prenyl_protease-related"/>
</dbReference>
<evidence type="ECO:0000313" key="4">
    <source>
        <dbReference type="Proteomes" id="UP000315010"/>
    </source>
</evidence>
<dbReference type="GO" id="GO:0004175">
    <property type="term" value="F:endopeptidase activity"/>
    <property type="evidence" value="ECO:0007669"/>
    <property type="project" value="UniProtKB-ARBA"/>
</dbReference>
<feature type="transmembrane region" description="Helical" evidence="1">
    <location>
        <begin position="193"/>
        <end position="214"/>
    </location>
</feature>
<feature type="transmembrane region" description="Helical" evidence="1">
    <location>
        <begin position="57"/>
        <end position="77"/>
    </location>
</feature>
<dbReference type="OrthoDB" id="9787923at2"/>
<name>A0A5C5ZD26_9BACT</name>
<evidence type="ECO:0000259" key="2">
    <source>
        <dbReference type="Pfam" id="PF02517"/>
    </source>
</evidence>
<feature type="transmembrane region" description="Helical" evidence="1">
    <location>
        <begin position="29"/>
        <end position="45"/>
    </location>
</feature>
<sequence length="232" mass="26059">MLARCCPMFAFLLLSEITARLNGSFGLPMLLLRVFVPLALIVYFYRRGEYGELHFRFSRMLLVDALLGIVLAATWIAPFVIFPSMRPTGEGIAFDPALAGVSAIPLVCSLRMIGYAFVTPVMEELFMRSFLIRFVDVFDTGDDFRSIKIGTFSWQSFLVVVAVFLATHTLWEAPVMLPWAVITTLWFYYRKDLLAVILVHAATNAAILLSAIFLSNTFNSGSGEPLSLWFFV</sequence>
<dbReference type="Proteomes" id="UP000315010">
    <property type="component" value="Unassembled WGS sequence"/>
</dbReference>
<keyword evidence="1" id="KW-1133">Transmembrane helix</keyword>
<feature type="domain" description="CAAX prenyl protease 2/Lysostaphin resistance protein A-like" evidence="2">
    <location>
        <begin position="110"/>
        <end position="205"/>
    </location>
</feature>
<organism evidence="3 4">
    <name type="scientific">Novipirellula herctigrandis</name>
    <dbReference type="NCBI Taxonomy" id="2527986"/>
    <lineage>
        <taxon>Bacteria</taxon>
        <taxon>Pseudomonadati</taxon>
        <taxon>Planctomycetota</taxon>
        <taxon>Planctomycetia</taxon>
        <taxon>Pirellulales</taxon>
        <taxon>Pirellulaceae</taxon>
        <taxon>Novipirellula</taxon>
    </lineage>
</organism>
<accession>A0A5C5ZD26</accession>
<keyword evidence="1" id="KW-0472">Membrane</keyword>
<protein>
    <recommendedName>
        <fullName evidence="2">CAAX prenyl protease 2/Lysostaphin resistance protein A-like domain-containing protein</fullName>
    </recommendedName>
</protein>
<feature type="transmembrane region" description="Helical" evidence="1">
    <location>
        <begin position="97"/>
        <end position="118"/>
    </location>
</feature>
<dbReference type="GO" id="GO:0080120">
    <property type="term" value="P:CAAX-box protein maturation"/>
    <property type="evidence" value="ECO:0007669"/>
    <property type="project" value="UniProtKB-ARBA"/>
</dbReference>
<keyword evidence="1" id="KW-0812">Transmembrane</keyword>
<gene>
    <name evidence="3" type="ORF">CA13_59620</name>
</gene>